<evidence type="ECO:0000256" key="2">
    <source>
        <dbReference type="SAM" id="Phobius"/>
    </source>
</evidence>
<proteinExistence type="predicted"/>
<evidence type="ECO:0000256" key="1">
    <source>
        <dbReference type="SAM" id="MobiDB-lite"/>
    </source>
</evidence>
<dbReference type="Proteomes" id="UP000076796">
    <property type="component" value="Unassembled WGS sequence"/>
</dbReference>
<keyword evidence="2" id="KW-0812">Transmembrane</keyword>
<protein>
    <submittedName>
        <fullName evidence="3">Uncharacterized protein</fullName>
    </submittedName>
</protein>
<name>A0A163GK49_9BACL</name>
<dbReference type="RefSeq" id="WP_063477518.1">
    <property type="nucleotide sequence ID" value="NZ_LWMH01000001.1"/>
</dbReference>
<accession>A0A163GK49</accession>
<feature type="compositionally biased region" description="Basic and acidic residues" evidence="1">
    <location>
        <begin position="174"/>
        <end position="201"/>
    </location>
</feature>
<evidence type="ECO:0000313" key="3">
    <source>
        <dbReference type="EMBL" id="KZS45014.1"/>
    </source>
</evidence>
<sequence length="201" mass="22274">MFGQLVRGIFITSLCLLLISFAPKFIELIPEQTSDVDSSLDLTPLEKENAAKGSSGKEESSEQFSDSIYQLKNLLMLFIKIVRFILIITLLVLLLLFSFSIISGEGYWGTRSERSLREERDVQSQDQAPSVADALENIIANATPDALISSSTDSHIPIDLSKSFSGAEVTGSRIIRESSEEEHPKTNDEKPSGEIRRIIHS</sequence>
<keyword evidence="4" id="KW-1185">Reference proteome</keyword>
<feature type="transmembrane region" description="Helical" evidence="2">
    <location>
        <begin position="81"/>
        <end position="102"/>
    </location>
</feature>
<reference evidence="3" key="1">
    <citation type="journal article" date="2016" name="Genome Announc.">
        <title>Draft genomes of two strains of Paenibacillus glucanolyticus with capability to degrade lignocellulose.</title>
        <authorList>
            <person name="Mathews S.L."/>
            <person name="Pawlak J."/>
            <person name="Grunden A.M."/>
        </authorList>
    </citation>
    <scope>NUCLEOTIDE SEQUENCE [LARGE SCALE GENOMIC DNA]</scope>
    <source>
        <strain evidence="3">SLM1</strain>
    </source>
</reference>
<dbReference type="AlphaFoldDB" id="A0A163GK49"/>
<feature type="region of interest" description="Disordered" evidence="1">
    <location>
        <begin position="173"/>
        <end position="201"/>
    </location>
</feature>
<organism evidence="3 4">
    <name type="scientific">Paenibacillus glucanolyticus</name>
    <dbReference type="NCBI Taxonomy" id="59843"/>
    <lineage>
        <taxon>Bacteria</taxon>
        <taxon>Bacillati</taxon>
        <taxon>Bacillota</taxon>
        <taxon>Bacilli</taxon>
        <taxon>Bacillales</taxon>
        <taxon>Paenibacillaceae</taxon>
        <taxon>Paenibacillus</taxon>
    </lineage>
</organism>
<keyword evidence="2" id="KW-0472">Membrane</keyword>
<keyword evidence="2" id="KW-1133">Transmembrane helix</keyword>
<evidence type="ECO:0000313" key="4">
    <source>
        <dbReference type="Proteomes" id="UP000076796"/>
    </source>
</evidence>
<dbReference type="EMBL" id="LWMH01000001">
    <property type="protein sequence ID" value="KZS45014.1"/>
    <property type="molecule type" value="Genomic_DNA"/>
</dbReference>
<comment type="caution">
    <text evidence="3">The sequence shown here is derived from an EMBL/GenBank/DDBJ whole genome shotgun (WGS) entry which is preliminary data.</text>
</comment>
<gene>
    <name evidence="3" type="ORF">AWU65_03265</name>
</gene>